<dbReference type="AlphaFoldDB" id="A0A6I5A5X9"/>
<comment type="caution">
    <text evidence="13">Lacks conserved residue(s) required for the propagation of feature annotation.</text>
</comment>
<protein>
    <recommendedName>
        <fullName evidence="13">UDP-N-acetylglucosamine 1-carboxyvinyltransferase</fullName>
        <ecNumber evidence="13">2.5.1.7</ecNumber>
    </recommendedName>
    <alternativeName>
        <fullName evidence="13">Enoylpyruvate transferase</fullName>
    </alternativeName>
    <alternativeName>
        <fullName evidence="13">UDP-N-acetylglucosamine enolpyruvyl transferase</fullName>
        <shortName evidence="13">EPT</shortName>
    </alternativeName>
</protein>
<organism evidence="15 16">
    <name type="scientific">Pontibacillus yanchengensis</name>
    <dbReference type="NCBI Taxonomy" id="462910"/>
    <lineage>
        <taxon>Bacteria</taxon>
        <taxon>Bacillati</taxon>
        <taxon>Bacillota</taxon>
        <taxon>Bacilli</taxon>
        <taxon>Bacillales</taxon>
        <taxon>Bacillaceae</taxon>
        <taxon>Pontibacillus</taxon>
    </lineage>
</organism>
<dbReference type="Proteomes" id="UP000468638">
    <property type="component" value="Unassembled WGS sequence"/>
</dbReference>
<dbReference type="InterPro" id="IPR036968">
    <property type="entry name" value="Enolpyruvate_Tfrase_sf"/>
</dbReference>
<evidence type="ECO:0000256" key="12">
    <source>
        <dbReference type="ARBA" id="ARBA00047527"/>
    </source>
</evidence>
<keyword evidence="7 13" id="KW-0573">Peptidoglycan synthesis</keyword>
<dbReference type="HAMAP" id="MF_00111">
    <property type="entry name" value="MurA"/>
    <property type="match status" value="1"/>
</dbReference>
<keyword evidence="8 13" id="KW-0131">Cell cycle</keyword>
<feature type="binding site" evidence="13">
    <location>
        <position position="304"/>
    </location>
    <ligand>
        <name>UDP-N-acetyl-alpha-D-glucosamine</name>
        <dbReference type="ChEBI" id="CHEBI:57705"/>
    </ligand>
</feature>
<comment type="caution">
    <text evidence="15">The sequence shown here is derived from an EMBL/GenBank/DDBJ whole genome shotgun (WGS) entry which is preliminary data.</text>
</comment>
<evidence type="ECO:0000256" key="7">
    <source>
        <dbReference type="ARBA" id="ARBA00022984"/>
    </source>
</evidence>
<evidence type="ECO:0000256" key="4">
    <source>
        <dbReference type="ARBA" id="ARBA00022618"/>
    </source>
</evidence>
<accession>A0A6I5A5X9</accession>
<dbReference type="InterPro" id="IPR005750">
    <property type="entry name" value="UDP_GlcNAc_COvinyl_MurA"/>
</dbReference>
<dbReference type="Gene3D" id="3.65.10.10">
    <property type="entry name" value="Enolpyruvate transferase domain"/>
    <property type="match status" value="2"/>
</dbReference>
<comment type="function">
    <text evidence="13">Cell wall formation. Adds enolpyruvyl to UDP-N-acetylglucosamine.</text>
</comment>
<dbReference type="PANTHER" id="PTHR43783">
    <property type="entry name" value="UDP-N-ACETYLGLUCOSAMINE 1-CARBOXYVINYLTRANSFERASE"/>
    <property type="match status" value="1"/>
</dbReference>
<dbReference type="GO" id="GO:0008760">
    <property type="term" value="F:UDP-N-acetylglucosamine 1-carboxyvinyltransferase activity"/>
    <property type="evidence" value="ECO:0007669"/>
    <property type="project" value="UniProtKB-UniRule"/>
</dbReference>
<evidence type="ECO:0000256" key="11">
    <source>
        <dbReference type="ARBA" id="ARBA00038367"/>
    </source>
</evidence>
<comment type="similarity">
    <text evidence="11 13">Belongs to the EPSP synthase family. MurA subfamily.</text>
</comment>
<dbReference type="NCBIfam" id="NF006873">
    <property type="entry name" value="PRK09369.1"/>
    <property type="match status" value="1"/>
</dbReference>
<evidence type="ECO:0000256" key="1">
    <source>
        <dbReference type="ARBA" id="ARBA00004496"/>
    </source>
</evidence>
<feature type="active site" description="Proton donor" evidence="13">
    <location>
        <position position="116"/>
    </location>
</feature>
<dbReference type="EMBL" id="WMEQ01000020">
    <property type="protein sequence ID" value="MYL35689.1"/>
    <property type="molecule type" value="Genomic_DNA"/>
</dbReference>
<dbReference type="NCBIfam" id="NF009470">
    <property type="entry name" value="PRK12830.1"/>
    <property type="match status" value="1"/>
</dbReference>
<dbReference type="Pfam" id="PF00275">
    <property type="entry name" value="EPSP_synthase"/>
    <property type="match status" value="1"/>
</dbReference>
<dbReference type="CDD" id="cd01555">
    <property type="entry name" value="UdpNAET"/>
    <property type="match status" value="1"/>
</dbReference>
<dbReference type="NCBIfam" id="TIGR01072">
    <property type="entry name" value="murA"/>
    <property type="match status" value="1"/>
</dbReference>
<evidence type="ECO:0000313" key="15">
    <source>
        <dbReference type="EMBL" id="MYL35689.1"/>
    </source>
</evidence>
<keyword evidence="4 13" id="KW-0132">Cell division</keyword>
<keyword evidence="6 13" id="KW-0133">Cell shape</keyword>
<evidence type="ECO:0000259" key="14">
    <source>
        <dbReference type="Pfam" id="PF00275"/>
    </source>
</evidence>
<evidence type="ECO:0000313" key="16">
    <source>
        <dbReference type="Proteomes" id="UP000468638"/>
    </source>
</evidence>
<proteinExistence type="inferred from homology"/>
<dbReference type="GO" id="GO:0051301">
    <property type="term" value="P:cell division"/>
    <property type="evidence" value="ECO:0007669"/>
    <property type="project" value="UniProtKB-KW"/>
</dbReference>
<feature type="modified residue" description="2-(S-cysteinyl)pyruvic acid O-phosphothioketal" evidence="13">
    <location>
        <position position="116"/>
    </location>
</feature>
<comment type="subcellular location">
    <subcellularLocation>
        <location evidence="1 13">Cytoplasm</location>
    </subcellularLocation>
</comment>
<evidence type="ECO:0000256" key="6">
    <source>
        <dbReference type="ARBA" id="ARBA00022960"/>
    </source>
</evidence>
<dbReference type="PANTHER" id="PTHR43783:SF2">
    <property type="entry name" value="UDP-N-ACETYLGLUCOSAMINE 1-CARBOXYVINYLTRANSFERASE 2"/>
    <property type="match status" value="1"/>
</dbReference>
<dbReference type="GO" id="GO:0008360">
    <property type="term" value="P:regulation of cell shape"/>
    <property type="evidence" value="ECO:0007669"/>
    <property type="project" value="UniProtKB-KW"/>
</dbReference>
<dbReference type="InterPro" id="IPR050068">
    <property type="entry name" value="MurA_subfamily"/>
</dbReference>
<dbReference type="GO" id="GO:0009252">
    <property type="term" value="P:peptidoglycan biosynthetic process"/>
    <property type="evidence" value="ECO:0007669"/>
    <property type="project" value="UniProtKB-UniRule"/>
</dbReference>
<dbReference type="EC" id="2.5.1.7" evidence="13"/>
<keyword evidence="5 13" id="KW-0808">Transferase</keyword>
<dbReference type="GO" id="GO:0005737">
    <property type="term" value="C:cytoplasm"/>
    <property type="evidence" value="ECO:0007669"/>
    <property type="project" value="UniProtKB-SubCell"/>
</dbReference>
<comment type="catalytic activity">
    <reaction evidence="12 13">
        <text>phosphoenolpyruvate + UDP-N-acetyl-alpha-D-glucosamine = UDP-N-acetyl-3-O-(1-carboxyvinyl)-alpha-D-glucosamine + phosphate</text>
        <dbReference type="Rhea" id="RHEA:18681"/>
        <dbReference type="ChEBI" id="CHEBI:43474"/>
        <dbReference type="ChEBI" id="CHEBI:57705"/>
        <dbReference type="ChEBI" id="CHEBI:58702"/>
        <dbReference type="ChEBI" id="CHEBI:68483"/>
        <dbReference type="EC" id="2.5.1.7"/>
    </reaction>
</comment>
<name>A0A6I5A5X9_9BACI</name>
<dbReference type="RefSeq" id="WP_160849377.1">
    <property type="nucleotide sequence ID" value="NZ_WMEQ01000020.1"/>
</dbReference>
<evidence type="ECO:0000256" key="13">
    <source>
        <dbReference type="HAMAP-Rule" id="MF_00111"/>
    </source>
</evidence>
<feature type="binding site" evidence="13">
    <location>
        <position position="92"/>
    </location>
    <ligand>
        <name>UDP-N-acetyl-alpha-D-glucosamine</name>
        <dbReference type="ChEBI" id="CHEBI:57705"/>
    </ligand>
</feature>
<dbReference type="UniPathway" id="UPA00219"/>
<dbReference type="GO" id="GO:0019277">
    <property type="term" value="P:UDP-N-acetylgalactosamine biosynthetic process"/>
    <property type="evidence" value="ECO:0007669"/>
    <property type="project" value="InterPro"/>
</dbReference>
<dbReference type="InterPro" id="IPR013792">
    <property type="entry name" value="RNA3'P_cycl/enolpyr_Trfase_a/b"/>
</dbReference>
<reference evidence="15 16" key="1">
    <citation type="submission" date="2019-11" db="EMBL/GenBank/DDBJ databases">
        <title>Genome sequences of 17 halophilic strains isolated from different environments.</title>
        <authorList>
            <person name="Furrow R.E."/>
        </authorList>
    </citation>
    <scope>NUCLEOTIDE SEQUENCE [LARGE SCALE GENOMIC DNA]</scope>
    <source>
        <strain evidence="15 16">22514_16_FS</strain>
    </source>
</reference>
<evidence type="ECO:0000256" key="5">
    <source>
        <dbReference type="ARBA" id="ARBA00022679"/>
    </source>
</evidence>
<dbReference type="FunFam" id="3.65.10.10:FF:000001">
    <property type="entry name" value="UDP-N-acetylglucosamine 1-carboxyvinyltransferase"/>
    <property type="match status" value="1"/>
</dbReference>
<dbReference type="SUPFAM" id="SSF55205">
    <property type="entry name" value="EPT/RTPC-like"/>
    <property type="match status" value="1"/>
</dbReference>
<dbReference type="OrthoDB" id="9803760at2"/>
<keyword evidence="3 13" id="KW-0963">Cytoplasm</keyword>
<feature type="domain" description="Enolpyruvate transferase" evidence="14">
    <location>
        <begin position="6"/>
        <end position="405"/>
    </location>
</feature>
<gene>
    <name evidence="13" type="primary">murA</name>
    <name evidence="15" type="ORF">GLW05_19100</name>
</gene>
<feature type="binding site" evidence="13">
    <location>
        <position position="326"/>
    </location>
    <ligand>
        <name>UDP-N-acetyl-alpha-D-glucosamine</name>
        <dbReference type="ChEBI" id="CHEBI:57705"/>
    </ligand>
</feature>
<keyword evidence="10 13" id="KW-0670">Pyruvate</keyword>
<comment type="pathway">
    <text evidence="2 13">Cell wall biogenesis; peptidoglycan biosynthesis.</text>
</comment>
<dbReference type="InterPro" id="IPR001986">
    <property type="entry name" value="Enolpyruvate_Tfrase_dom"/>
</dbReference>
<keyword evidence="9 13" id="KW-0961">Cell wall biogenesis/degradation</keyword>
<feature type="binding site" evidence="13">
    <location>
        <begin position="121"/>
        <end position="125"/>
    </location>
    <ligand>
        <name>UDP-N-acetyl-alpha-D-glucosamine</name>
        <dbReference type="ChEBI" id="CHEBI:57705"/>
    </ligand>
</feature>
<sequence length="428" mass="45918">MEKLLVEGGHSLNGRLRVSGAKNSAVALLPAAILAESPVTIEGLPNISDVDTLGQLLEEIGGTVQKQGQDVYIDPSRMISMPLPNGKVKKLRASYYFMGAMLGRFKKAVIGLPGGCHLGPRPIDQHIKGFEALGAEVTNEQGAIYLRAQELRGARIYLDVVSVGATINIMLAAVKAKGKTIIENAAKEPEIIDVATLLTSMGAKIKGAGTDVIRIEGVESLSGCRHTIIPDRIEAGTYTIMAAAKGEEVLIDNVIPQHLESLLAKLREMGVTIESSNDQLIVRRSNPLKSVDIKTLVHPGFPTDLQQPFTSLLTQASGTGVVTDTIYQARFKHIDELRRMNADIKVEGSSAIVNGPIVLEGAKVKASDLRAGAALVVAGLLANGVTEITGLDHIDRGYENIVEKLQELGANIWREKMTEAEIEQFQNS</sequence>
<feature type="binding site" evidence="13">
    <location>
        <begin position="22"/>
        <end position="23"/>
    </location>
    <ligand>
        <name>phosphoenolpyruvate</name>
        <dbReference type="ChEBI" id="CHEBI:58702"/>
    </ligand>
</feature>
<dbReference type="GO" id="GO:0071555">
    <property type="term" value="P:cell wall organization"/>
    <property type="evidence" value="ECO:0007669"/>
    <property type="project" value="UniProtKB-KW"/>
</dbReference>
<evidence type="ECO:0000256" key="10">
    <source>
        <dbReference type="ARBA" id="ARBA00023317"/>
    </source>
</evidence>
<evidence type="ECO:0000256" key="3">
    <source>
        <dbReference type="ARBA" id="ARBA00022490"/>
    </source>
</evidence>
<evidence type="ECO:0000256" key="8">
    <source>
        <dbReference type="ARBA" id="ARBA00023306"/>
    </source>
</evidence>
<evidence type="ECO:0000256" key="9">
    <source>
        <dbReference type="ARBA" id="ARBA00023316"/>
    </source>
</evidence>
<evidence type="ECO:0000256" key="2">
    <source>
        <dbReference type="ARBA" id="ARBA00004752"/>
    </source>
</evidence>